<sequence>MIYCYILLAVFIVFILMLYFSYTISYLPLYIPNEIVKQGGTIDISEFIELQEEQIKYEGLINDLQNSIYSSNEIINKYNNTIDIQETTIETLKNTLRQLEEVIDQQQNIQERLYRLQDTIQPLVTLMLIERQIKIYIYNKIKYDLSLIIILSRFLPISPL</sequence>
<dbReference type="EMBL" id="AF063866">
    <property type="protein sequence ID" value="AAC97625.1"/>
    <property type="molecule type" value="Genomic_DNA"/>
</dbReference>
<keyword evidence="2" id="KW-1133">Transmembrane helix</keyword>
<evidence type="ECO:0000313" key="4">
    <source>
        <dbReference type="Proteomes" id="UP000172353"/>
    </source>
</evidence>
<accession>Q9YW24</accession>
<keyword evidence="2" id="KW-0472">Membrane</keyword>
<feature type="transmembrane region" description="Helical" evidence="2">
    <location>
        <begin position="6"/>
        <end position="29"/>
    </location>
</feature>
<keyword evidence="1" id="KW-0175">Coiled coil</keyword>
<dbReference type="Proteomes" id="UP000172353">
    <property type="component" value="Segment"/>
</dbReference>
<protein>
    <submittedName>
        <fullName evidence="3">Uncharacterized protein</fullName>
    </submittedName>
</protein>
<dbReference type="OrthoDB" id="21228at10239"/>
<dbReference type="PIR" id="T28229">
    <property type="entry name" value="T28229"/>
</dbReference>
<organismHost>
    <name type="scientific">Melanoplus sanguinipes</name>
    <name type="common">Migratory grasshopper</name>
    <dbReference type="NCBI Taxonomy" id="65742"/>
</organismHost>
<keyword evidence="4" id="KW-1185">Reference proteome</keyword>
<evidence type="ECO:0000256" key="1">
    <source>
        <dbReference type="SAM" id="Coils"/>
    </source>
</evidence>
<reference evidence="3 4" key="1">
    <citation type="journal article" date="1999" name="J. Virol.">
        <title>The genome of Melanoplus sanguinipes entomopoxvirus.</title>
        <authorList>
            <person name="Afonso C.L."/>
            <person name="Tulman E.R."/>
            <person name="Lu Z."/>
            <person name="Oma E."/>
            <person name="Kutish G.F."/>
            <person name="Rock D.L."/>
        </authorList>
    </citation>
    <scope>NUCLEOTIDE SEQUENCE [LARGE SCALE GENOMIC DNA]</scope>
    <source>
        <strain evidence="3">Tucson</strain>
    </source>
</reference>
<keyword evidence="2" id="KW-0812">Transmembrane</keyword>
<evidence type="ECO:0000313" key="3">
    <source>
        <dbReference type="EMBL" id="AAC97625.1"/>
    </source>
</evidence>
<proteinExistence type="predicted"/>
<evidence type="ECO:0000256" key="2">
    <source>
        <dbReference type="SAM" id="Phobius"/>
    </source>
</evidence>
<feature type="coiled-coil region" evidence="1">
    <location>
        <begin position="75"/>
        <end position="119"/>
    </location>
</feature>
<name>Q9YW24_MSEPV</name>
<dbReference type="GeneID" id="1449888"/>
<gene>
    <name evidence="3" type="primary">MSV068</name>
</gene>
<dbReference type="KEGG" id="vg:1449888"/>
<dbReference type="RefSeq" id="NP_048139.1">
    <property type="nucleotide sequence ID" value="NC_001993.1"/>
</dbReference>
<organism evidence="3 4">
    <name type="scientific">Melanoplus sanguinipes entomopoxvirus</name>
    <name type="common">MsEPV</name>
    <dbReference type="NCBI Taxonomy" id="83191"/>
    <lineage>
        <taxon>Viruses</taxon>
        <taxon>Varidnaviria</taxon>
        <taxon>Bamfordvirae</taxon>
        <taxon>Nucleocytoviricota</taxon>
        <taxon>Pokkesviricetes</taxon>
        <taxon>Chitovirales</taxon>
        <taxon>Poxviridae</taxon>
        <taxon>Entomopoxvirinae</taxon>
        <taxon>Deltaentomopoxvirus</taxon>
        <taxon>Deltaentomopoxvirus msanguinipes</taxon>
    </lineage>
</organism>